<dbReference type="InterPro" id="IPR003838">
    <property type="entry name" value="ABC3_permease_C"/>
</dbReference>
<feature type="domain" description="ABC3 transporter permease C-terminal" evidence="7">
    <location>
        <begin position="648"/>
        <end position="767"/>
    </location>
</feature>
<dbReference type="InterPro" id="IPR038766">
    <property type="entry name" value="Membrane_comp_ABC_pdt"/>
</dbReference>
<accession>A0ABT9VUU4</accession>
<evidence type="ECO:0000259" key="7">
    <source>
        <dbReference type="Pfam" id="PF02687"/>
    </source>
</evidence>
<protein>
    <submittedName>
        <fullName evidence="8">ABC transport system permease protein</fullName>
    </submittedName>
</protein>
<reference evidence="8 9" key="1">
    <citation type="submission" date="2023-07" db="EMBL/GenBank/DDBJ databases">
        <title>Genomic Encyclopedia of Type Strains, Phase IV (KMG-IV): sequencing the most valuable type-strain genomes for metagenomic binning, comparative biology and taxonomic classification.</title>
        <authorList>
            <person name="Goeker M."/>
        </authorList>
    </citation>
    <scope>NUCLEOTIDE SEQUENCE [LARGE SCALE GENOMIC DNA]</scope>
    <source>
        <strain evidence="8 9">DSM 12751</strain>
    </source>
</reference>
<feature type="transmembrane region" description="Helical" evidence="6">
    <location>
        <begin position="344"/>
        <end position="368"/>
    </location>
</feature>
<evidence type="ECO:0000256" key="5">
    <source>
        <dbReference type="ARBA" id="ARBA00023136"/>
    </source>
</evidence>
<keyword evidence="9" id="KW-1185">Reference proteome</keyword>
<gene>
    <name evidence="8" type="ORF">J2S11_000657</name>
</gene>
<feature type="domain" description="ABC3 transporter permease C-terminal" evidence="7">
    <location>
        <begin position="257"/>
        <end position="370"/>
    </location>
</feature>
<dbReference type="Proteomes" id="UP001235840">
    <property type="component" value="Unassembled WGS sequence"/>
</dbReference>
<dbReference type="PANTHER" id="PTHR30287">
    <property type="entry name" value="MEMBRANE COMPONENT OF PREDICTED ABC SUPERFAMILY METABOLITE UPTAKE TRANSPORTER"/>
    <property type="match status" value="1"/>
</dbReference>
<keyword evidence="5 6" id="KW-0472">Membrane</keyword>
<dbReference type="EMBL" id="JAUSTY010000002">
    <property type="protein sequence ID" value="MDQ0164757.1"/>
    <property type="molecule type" value="Genomic_DNA"/>
</dbReference>
<evidence type="ECO:0000256" key="3">
    <source>
        <dbReference type="ARBA" id="ARBA00022692"/>
    </source>
</evidence>
<name>A0ABT9VUU4_9BACI</name>
<evidence type="ECO:0000313" key="9">
    <source>
        <dbReference type="Proteomes" id="UP001235840"/>
    </source>
</evidence>
<feature type="transmembrane region" description="Helical" evidence="6">
    <location>
        <begin position="250"/>
        <end position="278"/>
    </location>
</feature>
<feature type="transmembrane region" description="Helical" evidence="6">
    <location>
        <begin position="421"/>
        <end position="442"/>
    </location>
</feature>
<evidence type="ECO:0000256" key="6">
    <source>
        <dbReference type="SAM" id="Phobius"/>
    </source>
</evidence>
<evidence type="ECO:0000256" key="4">
    <source>
        <dbReference type="ARBA" id="ARBA00022989"/>
    </source>
</evidence>
<evidence type="ECO:0000256" key="1">
    <source>
        <dbReference type="ARBA" id="ARBA00004651"/>
    </source>
</evidence>
<evidence type="ECO:0000256" key="2">
    <source>
        <dbReference type="ARBA" id="ARBA00022475"/>
    </source>
</evidence>
<dbReference type="Pfam" id="PF02687">
    <property type="entry name" value="FtsX"/>
    <property type="match status" value="2"/>
</dbReference>
<keyword evidence="2" id="KW-1003">Cell membrane</keyword>
<comment type="caution">
    <text evidence="8">The sequence shown here is derived from an EMBL/GenBank/DDBJ whole genome shotgun (WGS) entry which is preliminary data.</text>
</comment>
<feature type="transmembrane region" description="Helical" evidence="6">
    <location>
        <begin position="644"/>
        <end position="665"/>
    </location>
</feature>
<feature type="transmembrane region" description="Helical" evidence="6">
    <location>
        <begin position="303"/>
        <end position="324"/>
    </location>
</feature>
<keyword evidence="3 6" id="KW-0812">Transmembrane</keyword>
<feature type="transmembrane region" description="Helical" evidence="6">
    <location>
        <begin position="693"/>
        <end position="712"/>
    </location>
</feature>
<sequence length="775" mass="86573">MLKKDFLKKKIITVSLFVFITLSALLVASGSNMILELFHSMNSLFERSSAPHFVQMHAGEVDQGEIEDFSSRNSLVQDKQIAEMLNIDGSSITLGNSSTPEQLSVMDHYFVKQNESFDFLLNLESEVINVSMGEIAVPIYFMQQGDMAIGDKVTIAGPEHDLEFRVVEFVRDVQMNPSIIHSKRFVVHEADFNQLKNSLGELEYLIEFQLTDESKISEFRQAYQSANLPNRGPDIDLNLFMTLNALTDGIVAVVIILVSLLLIVIALLCIRFTILAAVEEDLREIGVMKAIGIKQKDIKRLYLFKYIFLGALGSLLGYIVSLFINHLFTGNIMLYLGTAPKSLLQYMIPLLSVGLIFLIVVLFCLFVLRAFNKISAVEALRSGSMGGNQKASRFLSLYKSKLSNLQLFLGLKDVMGRFRMYALLFFVFFICSFIIIVPVHFLNTIQSPSFITYMGIEKSDIRIDLQQSESITEDFNDMLGYIQNDQDVERFSPLVTSQFKFINDEGLAENLTVETGDYSIFPLEYLEGSAPRQENEIALSYLNGDEMGKEVGDPIYLVYDGEEREMVVSGIYQDVTNGGRTAKALLPFNEDAVLWYEVSLDLKSVDTINDKMLEYSEAFYPARVTDIEGYLSNTLGNTIEQLRLVTILAIIIAISVTVLITSLFLKMLVAKDYSKIVIMKSLGFSSKDVRTQYVIRALLVLVLGIVCGTIFSNTIGQVLISAVMSFVGAANISFVINPLQAYILCPLLLILTVTITTLLSVVSVNKSSIAEMNAG</sequence>
<proteinExistence type="predicted"/>
<keyword evidence="4 6" id="KW-1133">Transmembrane helix</keyword>
<dbReference type="PANTHER" id="PTHR30287:SF2">
    <property type="entry name" value="BLL1001 PROTEIN"/>
    <property type="match status" value="1"/>
</dbReference>
<organism evidence="8 9">
    <name type="scientific">Caldalkalibacillus horti</name>
    <dbReference type="NCBI Taxonomy" id="77523"/>
    <lineage>
        <taxon>Bacteria</taxon>
        <taxon>Bacillati</taxon>
        <taxon>Bacillota</taxon>
        <taxon>Bacilli</taxon>
        <taxon>Bacillales</taxon>
        <taxon>Bacillaceae</taxon>
        <taxon>Caldalkalibacillus</taxon>
    </lineage>
</organism>
<evidence type="ECO:0000313" key="8">
    <source>
        <dbReference type="EMBL" id="MDQ0164757.1"/>
    </source>
</evidence>
<feature type="transmembrane region" description="Helical" evidence="6">
    <location>
        <begin position="743"/>
        <end position="764"/>
    </location>
</feature>
<comment type="subcellular location">
    <subcellularLocation>
        <location evidence="1">Cell membrane</location>
        <topology evidence="1">Multi-pass membrane protein</topology>
    </subcellularLocation>
</comment>